<dbReference type="KEGG" id="car:cauri_2005"/>
<proteinExistence type="predicted"/>
<sequence>MTTYARRDDAITREIIEPLGEYAAEHNIDAIADELIICDGTGLDPVYYINPDADFWNIVANNAL</sequence>
<dbReference type="OrthoDB" id="4426715at2"/>
<evidence type="ECO:0000313" key="2">
    <source>
        <dbReference type="Proteomes" id="UP000002077"/>
    </source>
</evidence>
<dbReference type="EMBL" id="CP001601">
    <property type="protein sequence ID" value="ACP33598.1"/>
    <property type="molecule type" value="Genomic_DNA"/>
</dbReference>
<keyword evidence="2" id="KW-1185">Reference proteome</keyword>
<gene>
    <name evidence="1" type="ordered locus">cauri_2005</name>
</gene>
<protein>
    <submittedName>
        <fullName evidence="1">Uncharacterized protein</fullName>
    </submittedName>
</protein>
<dbReference type="Proteomes" id="UP000002077">
    <property type="component" value="Chromosome"/>
</dbReference>
<name>C3PIE4_CORA7</name>
<dbReference type="GeneID" id="31924647"/>
<dbReference type="RefSeq" id="WP_010190995.1">
    <property type="nucleotide sequence ID" value="NC_012590.1"/>
</dbReference>
<dbReference type="AlphaFoldDB" id="C3PIE4"/>
<dbReference type="HOGENOM" id="CLU_2933610_0_0_11"/>
<accession>C3PIE4</accession>
<evidence type="ECO:0000313" key="1">
    <source>
        <dbReference type="EMBL" id="ACP33598.1"/>
    </source>
</evidence>
<reference evidence="1 2" key="1">
    <citation type="journal article" date="2010" name="BMC Genomics">
        <title>Complete genome sequence and lifestyle of black-pigmented Corynebacterium aurimucosum ATCC 700975 (formerly C. nigricans CN-1) isolated from a vaginal swab of a woman with spontaneous abortion.</title>
        <authorList>
            <person name="Trost E."/>
            <person name="Gotker S."/>
            <person name="Schneider J."/>
            <person name="Schneiker-Bekel S."/>
            <person name="Szczepanowski R."/>
            <person name="Tilker A."/>
            <person name="Viehoever P."/>
            <person name="Arnold W."/>
            <person name="Bekel T."/>
            <person name="Blom J."/>
            <person name="Gartemann K.H."/>
            <person name="Linke B."/>
            <person name="Goesmann A."/>
            <person name="Puhler A."/>
            <person name="Shukla S.K."/>
            <person name="Tauch A."/>
        </authorList>
    </citation>
    <scope>NUCLEOTIDE SEQUENCE [LARGE SCALE GENOMIC DNA]</scope>
    <source>
        <strain evidence="2">ATCC 700975 / DSM 44827 / CIP 107346 / CN-1</strain>
    </source>
</reference>
<dbReference type="STRING" id="548476.cauri_2005"/>
<organism evidence="1 2">
    <name type="scientific">Corynebacterium aurimucosum (strain ATCC 700975 / DSM 44827 / CIP 107346 / CN-1)</name>
    <name type="common">Corynebacterium nigricans</name>
    <dbReference type="NCBI Taxonomy" id="548476"/>
    <lineage>
        <taxon>Bacteria</taxon>
        <taxon>Bacillati</taxon>
        <taxon>Actinomycetota</taxon>
        <taxon>Actinomycetes</taxon>
        <taxon>Mycobacteriales</taxon>
        <taxon>Corynebacteriaceae</taxon>
        <taxon>Corynebacterium</taxon>
    </lineage>
</organism>